<reference evidence="1" key="1">
    <citation type="submission" date="2018-02" db="EMBL/GenBank/DDBJ databases">
        <title>Rhizophora mucronata_Transcriptome.</title>
        <authorList>
            <person name="Meera S.P."/>
            <person name="Sreeshan A."/>
            <person name="Augustine A."/>
        </authorList>
    </citation>
    <scope>NUCLEOTIDE SEQUENCE</scope>
    <source>
        <tissue evidence="1">Leaf</tissue>
    </source>
</reference>
<sequence>MFCFCWLGLEQGCGSWNSEFKRFIAHLFEFIYVFLKWFL</sequence>
<evidence type="ECO:0000313" key="1">
    <source>
        <dbReference type="EMBL" id="MBX52567.1"/>
    </source>
</evidence>
<name>A0A2P2PCU8_RHIMU</name>
<protein>
    <submittedName>
        <fullName evidence="1">Uncharacterized protein</fullName>
    </submittedName>
</protein>
<accession>A0A2P2PCU8</accession>
<dbReference type="AlphaFoldDB" id="A0A2P2PCU8"/>
<organism evidence="1">
    <name type="scientific">Rhizophora mucronata</name>
    <name type="common">Asiatic mangrove</name>
    <dbReference type="NCBI Taxonomy" id="61149"/>
    <lineage>
        <taxon>Eukaryota</taxon>
        <taxon>Viridiplantae</taxon>
        <taxon>Streptophyta</taxon>
        <taxon>Embryophyta</taxon>
        <taxon>Tracheophyta</taxon>
        <taxon>Spermatophyta</taxon>
        <taxon>Magnoliopsida</taxon>
        <taxon>eudicotyledons</taxon>
        <taxon>Gunneridae</taxon>
        <taxon>Pentapetalae</taxon>
        <taxon>rosids</taxon>
        <taxon>fabids</taxon>
        <taxon>Malpighiales</taxon>
        <taxon>Rhizophoraceae</taxon>
        <taxon>Rhizophora</taxon>
    </lineage>
</organism>
<dbReference type="EMBL" id="GGEC01072083">
    <property type="protein sequence ID" value="MBX52567.1"/>
    <property type="molecule type" value="Transcribed_RNA"/>
</dbReference>
<proteinExistence type="predicted"/>